<dbReference type="Proteomes" id="UP000276542">
    <property type="component" value="Unassembled WGS sequence"/>
</dbReference>
<gene>
    <name evidence="7" type="ORF">D4739_01005</name>
</gene>
<feature type="region of interest" description="Disordered" evidence="5">
    <location>
        <begin position="220"/>
        <end position="269"/>
    </location>
</feature>
<organism evidence="7 8">
    <name type="scientific">Nocardioides cavernaquae</name>
    <dbReference type="NCBI Taxonomy" id="2321396"/>
    <lineage>
        <taxon>Bacteria</taxon>
        <taxon>Bacillati</taxon>
        <taxon>Actinomycetota</taxon>
        <taxon>Actinomycetes</taxon>
        <taxon>Propionibacteriales</taxon>
        <taxon>Nocardioidaceae</taxon>
        <taxon>Nocardioides</taxon>
    </lineage>
</organism>
<evidence type="ECO:0000256" key="4">
    <source>
        <dbReference type="ARBA" id="ARBA00023136"/>
    </source>
</evidence>
<dbReference type="RefSeq" id="WP_120058865.1">
    <property type="nucleotide sequence ID" value="NZ_QYRP01000002.1"/>
</dbReference>
<name>A0A3A5HA96_9ACTN</name>
<keyword evidence="2 6" id="KW-0812">Transmembrane</keyword>
<evidence type="ECO:0000256" key="1">
    <source>
        <dbReference type="ARBA" id="ARBA00004141"/>
    </source>
</evidence>
<sequence length="301" mass="33493">MRRRFRLSPSGGAPHDPWFHIGTLEVGTAVGVALLSAIAMLFGALTLMTPIPGKLILDPVAIAHGELWRIVTWPFAYPGGIGFWPVLTIAFFWYFGKDLEDNLLGRKRLLEFFIGATLVFAAISVLLYVSTGQVVTDSGLSTVEMMVLLAWIAEWPHRRFMFNIPAWVFGLVLVAVTVLGELQYRSWAYPLYLLIGIAICAIIARSLGMLSEHHIIPHLSRPKRAPKPPRSSRSPRHPSSRGPRVVAGPWEGSSLPAGPRESHDEARMNALLEKIHANGQDSLSEDEKAELLALRDRLRRR</sequence>
<feature type="transmembrane region" description="Helical" evidence="6">
    <location>
        <begin position="160"/>
        <end position="180"/>
    </location>
</feature>
<comment type="caution">
    <text evidence="7">The sequence shown here is derived from an EMBL/GenBank/DDBJ whole genome shotgun (WGS) entry which is preliminary data.</text>
</comment>
<dbReference type="OrthoDB" id="5242776at2"/>
<proteinExistence type="predicted"/>
<comment type="subcellular location">
    <subcellularLocation>
        <location evidence="1">Membrane</location>
        <topology evidence="1">Multi-pass membrane protein</topology>
    </subcellularLocation>
</comment>
<dbReference type="InterPro" id="IPR035952">
    <property type="entry name" value="Rhomboid-like_sf"/>
</dbReference>
<evidence type="ECO:0000256" key="5">
    <source>
        <dbReference type="SAM" id="MobiDB-lite"/>
    </source>
</evidence>
<keyword evidence="4 6" id="KW-0472">Membrane</keyword>
<dbReference type="EMBL" id="QYRP01000002">
    <property type="protein sequence ID" value="RJS44960.1"/>
    <property type="molecule type" value="Genomic_DNA"/>
</dbReference>
<evidence type="ECO:0000313" key="7">
    <source>
        <dbReference type="EMBL" id="RJS44960.1"/>
    </source>
</evidence>
<feature type="transmembrane region" description="Helical" evidence="6">
    <location>
        <begin position="21"/>
        <end position="45"/>
    </location>
</feature>
<evidence type="ECO:0000256" key="2">
    <source>
        <dbReference type="ARBA" id="ARBA00022692"/>
    </source>
</evidence>
<accession>A0A3A5HA96</accession>
<feature type="transmembrane region" description="Helical" evidence="6">
    <location>
        <begin position="75"/>
        <end position="96"/>
    </location>
</feature>
<evidence type="ECO:0000313" key="8">
    <source>
        <dbReference type="Proteomes" id="UP000276542"/>
    </source>
</evidence>
<dbReference type="Gene3D" id="1.20.1540.10">
    <property type="entry name" value="Rhomboid-like"/>
    <property type="match status" value="1"/>
</dbReference>
<dbReference type="GO" id="GO:0016020">
    <property type="term" value="C:membrane"/>
    <property type="evidence" value="ECO:0007669"/>
    <property type="project" value="UniProtKB-SubCell"/>
</dbReference>
<keyword evidence="3 6" id="KW-1133">Transmembrane helix</keyword>
<feature type="transmembrane region" description="Helical" evidence="6">
    <location>
        <begin position="108"/>
        <end position="129"/>
    </location>
</feature>
<dbReference type="SUPFAM" id="SSF144091">
    <property type="entry name" value="Rhomboid-like"/>
    <property type="match status" value="1"/>
</dbReference>
<feature type="transmembrane region" description="Helical" evidence="6">
    <location>
        <begin position="186"/>
        <end position="204"/>
    </location>
</feature>
<evidence type="ECO:0000256" key="3">
    <source>
        <dbReference type="ARBA" id="ARBA00022989"/>
    </source>
</evidence>
<protein>
    <recommendedName>
        <fullName evidence="9">Rhomboid family intramembrane serine protease</fullName>
    </recommendedName>
</protein>
<evidence type="ECO:0000256" key="6">
    <source>
        <dbReference type="SAM" id="Phobius"/>
    </source>
</evidence>
<keyword evidence="8" id="KW-1185">Reference proteome</keyword>
<reference evidence="8" key="1">
    <citation type="submission" date="2018-09" db="EMBL/GenBank/DDBJ databases">
        <authorList>
            <person name="Zhu H."/>
        </authorList>
    </citation>
    <scope>NUCLEOTIDE SEQUENCE [LARGE SCALE GENOMIC DNA]</scope>
    <source>
        <strain evidence="8">K1W22B-1</strain>
    </source>
</reference>
<evidence type="ECO:0008006" key="9">
    <source>
        <dbReference type="Google" id="ProtNLM"/>
    </source>
</evidence>
<dbReference type="AlphaFoldDB" id="A0A3A5HA96"/>